<name>A0A5C7FR37_9BACT</name>
<dbReference type="RefSeq" id="WP_147931985.1">
    <property type="nucleotide sequence ID" value="NZ_VOXD01000030.1"/>
</dbReference>
<accession>A0A5C7FR37</accession>
<evidence type="ECO:0000256" key="1">
    <source>
        <dbReference type="SAM" id="Coils"/>
    </source>
</evidence>
<keyword evidence="2" id="KW-0067">ATP-binding</keyword>
<sequence>MPVHSEITRQDNETTEALRQAVSQVGTSADSFSEDINHLAARAKELADAIIQHGDTCPVGDAENYDDIECRLTHFVWAERAKHFLVLYRNVQLQLQTADLMVTDGAARAELVEDLHQRSRQTLATALEEWEAEVAQTRKRLESNEKFRRKTMAGWKLQHNPWPAYRLQILELAEQAGGLAEEFTTLNKQVSLFADIRSLLHESIAASTSAIAEARKKATTISDFIMKSEDEGNVSPSQIVSRLDEYIVEAKPPQQIHDYTNELNARIGKLVENIRVTVGADHGLMQFKDINFRRSSDQWISAEVLPQLYELWELSQQLVGGLDVAVNNVRNRSLLISNEIKAGQDIDYEVEDLSQPFLDFLERAENTMTTYEPIRENLVGLIDADLKLTSVYRPVPGFLPVPLQTGLNEFTRRQGRWLAPVKEWLGATFRGFERWRGDAAREDKMSVSEKVVRVINQRQVASGNDGYTNIVMTKGYIGESFLVGREAETAQLKRLVENWRKGYRGAVMLTGRRLSGRSLFGEMISNRIFPNNVIRLVSNGVISVEGRRMQTTGNLGEALSFVQKHTIQTRPMIWIDDLELWWDKDTSLAENVAALSAHIDSYSARIFYLVSTTNAVYSHLNRFRDLDRIFQAEVNLDNFSVEDTRRAIRIRHGATHKKLVDSEGEPLSETAFNHLVKRLHRASNGNVGDTLNRWAYMMEYCDEESVTPSQARRYRLPAFVNTDTGLLLTTLFLERRSNEYHLRKLFGQAFDRRYRSVLQRLLRVGLLTRSSDGWLSIRESVVTDVGRALENNGYLNNEL</sequence>
<keyword evidence="1" id="KW-0175">Coiled coil</keyword>
<reference evidence="2 3" key="1">
    <citation type="submission" date="2019-08" db="EMBL/GenBank/DDBJ databases">
        <title>Lewinella sp. strain SSH13 Genome sequencing and assembly.</title>
        <authorList>
            <person name="Kim I."/>
        </authorList>
    </citation>
    <scope>NUCLEOTIDE SEQUENCE [LARGE SCALE GENOMIC DNA]</scope>
    <source>
        <strain evidence="2 3">SSH13</strain>
    </source>
</reference>
<organism evidence="2 3">
    <name type="scientific">Neolewinella aurantiaca</name>
    <dbReference type="NCBI Taxonomy" id="2602767"/>
    <lineage>
        <taxon>Bacteria</taxon>
        <taxon>Pseudomonadati</taxon>
        <taxon>Bacteroidota</taxon>
        <taxon>Saprospiria</taxon>
        <taxon>Saprospirales</taxon>
        <taxon>Lewinellaceae</taxon>
        <taxon>Neolewinella</taxon>
    </lineage>
</organism>
<comment type="caution">
    <text evidence="2">The sequence shown here is derived from an EMBL/GenBank/DDBJ whole genome shotgun (WGS) entry which is preliminary data.</text>
</comment>
<protein>
    <submittedName>
        <fullName evidence="2">ATP-binding protein</fullName>
    </submittedName>
</protein>
<evidence type="ECO:0000313" key="2">
    <source>
        <dbReference type="EMBL" id="TXF87874.1"/>
    </source>
</evidence>
<dbReference type="OrthoDB" id="813088at2"/>
<gene>
    <name evidence="2" type="ORF">FUA23_17085</name>
</gene>
<dbReference type="InterPro" id="IPR027417">
    <property type="entry name" value="P-loop_NTPase"/>
</dbReference>
<keyword evidence="2" id="KW-0547">Nucleotide-binding</keyword>
<dbReference type="EMBL" id="VOXD01000030">
    <property type="protein sequence ID" value="TXF87874.1"/>
    <property type="molecule type" value="Genomic_DNA"/>
</dbReference>
<dbReference type="SUPFAM" id="SSF52540">
    <property type="entry name" value="P-loop containing nucleoside triphosphate hydrolases"/>
    <property type="match status" value="1"/>
</dbReference>
<dbReference type="GO" id="GO:0005524">
    <property type="term" value="F:ATP binding"/>
    <property type="evidence" value="ECO:0007669"/>
    <property type="project" value="UniProtKB-KW"/>
</dbReference>
<evidence type="ECO:0000313" key="3">
    <source>
        <dbReference type="Proteomes" id="UP000321907"/>
    </source>
</evidence>
<feature type="coiled-coil region" evidence="1">
    <location>
        <begin position="120"/>
        <end position="147"/>
    </location>
</feature>
<dbReference type="Proteomes" id="UP000321907">
    <property type="component" value="Unassembled WGS sequence"/>
</dbReference>
<keyword evidence="3" id="KW-1185">Reference proteome</keyword>
<proteinExistence type="predicted"/>
<dbReference type="AlphaFoldDB" id="A0A5C7FR37"/>